<evidence type="ECO:0000313" key="6">
    <source>
        <dbReference type="Proteomes" id="UP000614601"/>
    </source>
</evidence>
<keyword evidence="3" id="KW-0812">Transmembrane</keyword>
<feature type="domain" description="Cytochrome b5 heme-binding" evidence="4">
    <location>
        <begin position="103"/>
        <end position="199"/>
    </location>
</feature>
<dbReference type="OrthoDB" id="10257697at2759"/>
<sequence>MPRSLPFPHPNLYTKGLVLISVNLIVISFLFSAYDVKLPVNETVEWAIYRVYKISYVKRTVDTFRSLVGLSKYIPRQELRNQQKPDKPLKLGVKLNTKGKSVYTPDQLALFDGSRESQPVYLAILGRVYDVEKGRKHYSAGGGYHFFAGKDATRAFVTGDFTPNGLTDDVKGLTDQELLSLLDWVNFYNKEYKLVGFVQGLFYDGNGKLTAYGKDVNERLENALEYKKKQVKETEAFPPCNSEWHKDTGGRVWCTNKSGGVKREWVGVPRKLFAAGSKSHRCACVKNFGNPLATPNEQGTRGDLDNPNLKEYENCSPVSNSCKLPAD</sequence>
<evidence type="ECO:0000313" key="5">
    <source>
        <dbReference type="EMBL" id="CAD5213587.1"/>
    </source>
</evidence>
<dbReference type="InterPro" id="IPR001199">
    <property type="entry name" value="Cyt_B5-like_heme/steroid-bd"/>
</dbReference>
<feature type="compositionally biased region" description="Basic and acidic residues" evidence="2">
    <location>
        <begin position="300"/>
        <end position="313"/>
    </location>
</feature>
<keyword evidence="3" id="KW-1133">Transmembrane helix</keyword>
<dbReference type="InterPro" id="IPR050577">
    <property type="entry name" value="MAPR/NEUFC/NENF-like"/>
</dbReference>
<name>A0A811KDN2_9BILA</name>
<evidence type="ECO:0000256" key="3">
    <source>
        <dbReference type="SAM" id="Phobius"/>
    </source>
</evidence>
<comment type="caution">
    <text evidence="5">The sequence shown here is derived from an EMBL/GenBank/DDBJ whole genome shotgun (WGS) entry which is preliminary data.</text>
</comment>
<protein>
    <recommendedName>
        <fullName evidence="4">Cytochrome b5 heme-binding domain-containing protein</fullName>
    </recommendedName>
</protein>
<dbReference type="Pfam" id="PF00173">
    <property type="entry name" value="Cyt-b5"/>
    <property type="match status" value="1"/>
</dbReference>
<dbReference type="EMBL" id="CAJFDH010000003">
    <property type="protein sequence ID" value="CAD5213587.1"/>
    <property type="molecule type" value="Genomic_DNA"/>
</dbReference>
<evidence type="ECO:0000259" key="4">
    <source>
        <dbReference type="SMART" id="SM01117"/>
    </source>
</evidence>
<feature type="region of interest" description="Disordered" evidence="2">
    <location>
        <begin position="294"/>
        <end position="327"/>
    </location>
</feature>
<keyword evidence="6" id="KW-1185">Reference proteome</keyword>
<comment type="similarity">
    <text evidence="1">Belongs to the cytochrome b5 family. MAPR subfamily.</text>
</comment>
<evidence type="ECO:0000256" key="2">
    <source>
        <dbReference type="SAM" id="MobiDB-lite"/>
    </source>
</evidence>
<keyword evidence="3" id="KW-0472">Membrane</keyword>
<dbReference type="Gene3D" id="3.10.120.10">
    <property type="entry name" value="Cytochrome b5-like heme/steroid binding domain"/>
    <property type="match status" value="1"/>
</dbReference>
<dbReference type="GO" id="GO:0012505">
    <property type="term" value="C:endomembrane system"/>
    <property type="evidence" value="ECO:0007669"/>
    <property type="project" value="TreeGrafter"/>
</dbReference>
<dbReference type="SMART" id="SM01117">
    <property type="entry name" value="Cyt-b5"/>
    <property type="match status" value="1"/>
</dbReference>
<accession>A0A811KDN2</accession>
<dbReference type="SUPFAM" id="SSF55856">
    <property type="entry name" value="Cytochrome b5-like heme/steroid binding domain"/>
    <property type="match status" value="1"/>
</dbReference>
<gene>
    <name evidence="5" type="ORF">BOKJ2_LOCUS5167</name>
</gene>
<dbReference type="AlphaFoldDB" id="A0A811KDN2"/>
<organism evidence="5 6">
    <name type="scientific">Bursaphelenchus okinawaensis</name>
    <dbReference type="NCBI Taxonomy" id="465554"/>
    <lineage>
        <taxon>Eukaryota</taxon>
        <taxon>Metazoa</taxon>
        <taxon>Ecdysozoa</taxon>
        <taxon>Nematoda</taxon>
        <taxon>Chromadorea</taxon>
        <taxon>Rhabditida</taxon>
        <taxon>Tylenchina</taxon>
        <taxon>Tylenchomorpha</taxon>
        <taxon>Aphelenchoidea</taxon>
        <taxon>Aphelenchoididae</taxon>
        <taxon>Bursaphelenchus</taxon>
    </lineage>
</organism>
<feature type="transmembrane region" description="Helical" evidence="3">
    <location>
        <begin position="12"/>
        <end position="34"/>
    </location>
</feature>
<dbReference type="EMBL" id="CAJFCW020000003">
    <property type="protein sequence ID" value="CAG9101165.1"/>
    <property type="molecule type" value="Genomic_DNA"/>
</dbReference>
<dbReference type="GO" id="GO:0016020">
    <property type="term" value="C:membrane"/>
    <property type="evidence" value="ECO:0007669"/>
    <property type="project" value="TreeGrafter"/>
</dbReference>
<proteinExistence type="inferred from homology"/>
<evidence type="ECO:0000256" key="1">
    <source>
        <dbReference type="ARBA" id="ARBA00038357"/>
    </source>
</evidence>
<dbReference type="PANTHER" id="PTHR10281:SF4">
    <property type="entry name" value="NEUFERRICIN"/>
    <property type="match status" value="1"/>
</dbReference>
<reference evidence="5" key="1">
    <citation type="submission" date="2020-09" db="EMBL/GenBank/DDBJ databases">
        <authorList>
            <person name="Kikuchi T."/>
        </authorList>
    </citation>
    <scope>NUCLEOTIDE SEQUENCE</scope>
    <source>
        <strain evidence="5">SH1</strain>
    </source>
</reference>
<dbReference type="Proteomes" id="UP000614601">
    <property type="component" value="Unassembled WGS sequence"/>
</dbReference>
<feature type="compositionally biased region" description="Polar residues" evidence="2">
    <location>
        <begin position="316"/>
        <end position="327"/>
    </location>
</feature>
<dbReference type="Proteomes" id="UP000783686">
    <property type="component" value="Unassembled WGS sequence"/>
</dbReference>
<dbReference type="PANTHER" id="PTHR10281">
    <property type="entry name" value="MEMBRANE-ASSOCIATED PROGESTERONE RECEPTOR COMPONENT-RELATED"/>
    <property type="match status" value="1"/>
</dbReference>
<dbReference type="InterPro" id="IPR036400">
    <property type="entry name" value="Cyt_B5-like_heme/steroid_sf"/>
</dbReference>